<evidence type="ECO:0000313" key="1">
    <source>
        <dbReference type="EMBL" id="KMS50487.1"/>
    </source>
</evidence>
<evidence type="ECO:0000313" key="2">
    <source>
        <dbReference type="Proteomes" id="UP000052232"/>
    </source>
</evidence>
<gene>
    <name evidence="1" type="ORF">V473_12140</name>
</gene>
<dbReference type="Proteomes" id="UP000052232">
    <property type="component" value="Unassembled WGS sequence"/>
</dbReference>
<sequence>MPRPKNAIPTKKVTPTITMAVHDRLVRLAKIGIYGSSPAEVARHLIVSGLDDLTKTGVLPNDHQTTG</sequence>
<name>A0A0J7XFB2_9SPHN</name>
<accession>A0A0J7XFB2</accession>
<dbReference type="AlphaFoldDB" id="A0A0J7XFB2"/>
<dbReference type="EMBL" id="JACT01000016">
    <property type="protein sequence ID" value="KMS50487.1"/>
    <property type="molecule type" value="Genomic_DNA"/>
</dbReference>
<organism evidence="1 2">
    <name type="scientific">Sphingobium cupriresistens LL01</name>
    <dbReference type="NCBI Taxonomy" id="1420583"/>
    <lineage>
        <taxon>Bacteria</taxon>
        <taxon>Pseudomonadati</taxon>
        <taxon>Pseudomonadota</taxon>
        <taxon>Alphaproteobacteria</taxon>
        <taxon>Sphingomonadales</taxon>
        <taxon>Sphingomonadaceae</taxon>
        <taxon>Sphingobium</taxon>
    </lineage>
</organism>
<comment type="caution">
    <text evidence="1">The sequence shown here is derived from an EMBL/GenBank/DDBJ whole genome shotgun (WGS) entry which is preliminary data.</text>
</comment>
<dbReference type="STRING" id="1420583.V473_12140"/>
<reference evidence="1 2" key="1">
    <citation type="journal article" date="2015" name="G3 (Bethesda)">
        <title>Insights into Ongoing Evolution of the Hexachlorocyclohexane Catabolic Pathway from Comparative Genomics of Ten Sphingomonadaceae Strains.</title>
        <authorList>
            <person name="Pearce S.L."/>
            <person name="Oakeshott J.G."/>
            <person name="Pandey G."/>
        </authorList>
    </citation>
    <scope>NUCLEOTIDE SEQUENCE [LARGE SCALE GENOMIC DNA]</scope>
    <source>
        <strain evidence="1 2">LL01</strain>
    </source>
</reference>
<proteinExistence type="predicted"/>
<keyword evidence="2" id="KW-1185">Reference proteome</keyword>
<protein>
    <submittedName>
        <fullName evidence="1">Uncharacterized protein</fullName>
    </submittedName>
</protein>